<reference evidence="1 2" key="1">
    <citation type="submission" date="2024-07" db="EMBL/GenBank/DDBJ databases">
        <title>Section-level genome sequencing and comparative genomics of Aspergillus sections Usti and Cavernicolus.</title>
        <authorList>
            <consortium name="Lawrence Berkeley National Laboratory"/>
            <person name="Nybo J.L."/>
            <person name="Vesth T.C."/>
            <person name="Theobald S."/>
            <person name="Frisvad J.C."/>
            <person name="Larsen T.O."/>
            <person name="Kjaerboelling I."/>
            <person name="Rothschild-Mancinelli K."/>
            <person name="Lyhne E.K."/>
            <person name="Kogle M.E."/>
            <person name="Barry K."/>
            <person name="Clum A."/>
            <person name="Na H."/>
            <person name="Ledsgaard L."/>
            <person name="Lin J."/>
            <person name="Lipzen A."/>
            <person name="Kuo A."/>
            <person name="Riley R."/>
            <person name="Mondo S."/>
            <person name="LaButti K."/>
            <person name="Haridas S."/>
            <person name="Pangalinan J."/>
            <person name="Salamov A.A."/>
            <person name="Simmons B.A."/>
            <person name="Magnuson J.K."/>
            <person name="Chen J."/>
            <person name="Drula E."/>
            <person name="Henrissat B."/>
            <person name="Wiebenga A."/>
            <person name="Lubbers R.J."/>
            <person name="Gomes A.C."/>
            <person name="Makela M.R."/>
            <person name="Stajich J."/>
            <person name="Grigoriev I.V."/>
            <person name="Mortensen U.H."/>
            <person name="De vries R.P."/>
            <person name="Baker S.E."/>
            <person name="Andersen M.R."/>
        </authorList>
    </citation>
    <scope>NUCLEOTIDE SEQUENCE [LARGE SCALE GENOMIC DNA]</scope>
    <source>
        <strain evidence="1 2">CBS 600.67</strain>
    </source>
</reference>
<comment type="caution">
    <text evidence="1">The sequence shown here is derived from an EMBL/GenBank/DDBJ whole genome shotgun (WGS) entry which is preliminary data.</text>
</comment>
<evidence type="ECO:0000313" key="2">
    <source>
        <dbReference type="Proteomes" id="UP001610335"/>
    </source>
</evidence>
<organism evidence="1 2">
    <name type="scientific">Aspergillus cavernicola</name>
    <dbReference type="NCBI Taxonomy" id="176166"/>
    <lineage>
        <taxon>Eukaryota</taxon>
        <taxon>Fungi</taxon>
        <taxon>Dikarya</taxon>
        <taxon>Ascomycota</taxon>
        <taxon>Pezizomycotina</taxon>
        <taxon>Eurotiomycetes</taxon>
        <taxon>Eurotiomycetidae</taxon>
        <taxon>Eurotiales</taxon>
        <taxon>Aspergillaceae</taxon>
        <taxon>Aspergillus</taxon>
        <taxon>Aspergillus subgen. Nidulantes</taxon>
    </lineage>
</organism>
<proteinExistence type="predicted"/>
<dbReference type="EMBL" id="JBFXLS010000002">
    <property type="protein sequence ID" value="KAL2834174.1"/>
    <property type="molecule type" value="Genomic_DNA"/>
</dbReference>
<sequence>METPATRAMIHTCITDIPGLPQQRHTTLGELFCKKVLGREFHGKLQPACYDHVHIPADFDSELPLKRWFIIDLGVKQQLTTEAVSDIPHLVYLGTWQNDELIFIPREKWTQTAISRAGSYTWGGRLEQRQVAEMRERNTAD</sequence>
<evidence type="ECO:0000313" key="1">
    <source>
        <dbReference type="EMBL" id="KAL2834174.1"/>
    </source>
</evidence>
<accession>A0ABR4J2B5</accession>
<dbReference type="Proteomes" id="UP001610335">
    <property type="component" value="Unassembled WGS sequence"/>
</dbReference>
<name>A0ABR4J2B5_9EURO</name>
<keyword evidence="2" id="KW-1185">Reference proteome</keyword>
<gene>
    <name evidence="1" type="ORF">BDW59DRAFT_137448</name>
</gene>
<protein>
    <submittedName>
        <fullName evidence="1">Uncharacterized protein</fullName>
    </submittedName>
</protein>